<accession>A0A1B1Y7I8</accession>
<proteinExistence type="predicted"/>
<dbReference type="KEGG" id="wfu:AXE80_10850"/>
<protein>
    <recommendedName>
        <fullName evidence="3">Phage terminase large subunit N-terminal domain-containing protein</fullName>
    </recommendedName>
</protein>
<dbReference type="Proteomes" id="UP000092967">
    <property type="component" value="Chromosome"/>
</dbReference>
<dbReference type="EMBL" id="CP014224">
    <property type="protein sequence ID" value="ANW96742.1"/>
    <property type="molecule type" value="Genomic_DNA"/>
</dbReference>
<sequence>MSRKTKINTDEDGLKLHFANVLSVVIEMLQPKFLYIIVGRGGAKTTEILCRRFIRVFTEMPGCYVALVGDTYMNLMKNVVPSLLEGFERMGFVEDIHYVVGKRPPSHFKKPYKNPQNWKHTITWHTGAHVKLVSMDRPSTGAGDSYQHLGGDEVKYIPEKKINKLTPAIRGEHVRFQNSPLYRGRSFTTDMPNPNHREHDWIKGMKKNMNKEQLKLMWECANVLNEIRIEHYHATKQNNPKAIRNKKRLLDRWQASFDKIRKDSTFYYEGSSYVNADVLTESFFKDLLDTMDFREVKTSVLSIEPKLEKGQMFYPNLTAKNFYKDSYNWSFYDKQELTSGGIIQTSLGLKHIQHNQPLEVGLDPGGNMCSLAIGQSEGNEVYRVLKFMYVLSPEYLPELGAKFRTYFANHQKKEVLAWCDRKANAYQNVGEDEASKFKKAIEFDADGIATDWTCTIMTRHQGTIYHQQEYELMLYMCNGTNGLPLLKLPDNDEGKELKSSLEKAQTIIKENKEGKKTIHKLKTSEKLALHRLPLESTNPSDALKYLVCKEEHLNKIKGVFSKPFSNALDLG</sequence>
<dbReference type="OrthoDB" id="1151239at2"/>
<reference evidence="1 2" key="1">
    <citation type="submission" date="2016-02" db="EMBL/GenBank/DDBJ databases">
        <authorList>
            <person name="Wen L."/>
            <person name="He K."/>
            <person name="Yang H."/>
        </authorList>
    </citation>
    <scope>NUCLEOTIDE SEQUENCE [LARGE SCALE GENOMIC DNA]</scope>
    <source>
        <strain evidence="1 2">CZ1127</strain>
    </source>
</reference>
<dbReference type="AlphaFoldDB" id="A0A1B1Y7I8"/>
<dbReference type="InterPro" id="IPR027417">
    <property type="entry name" value="P-loop_NTPase"/>
</dbReference>
<name>A0A1B1Y7I8_9FLAO</name>
<keyword evidence="2" id="KW-1185">Reference proteome</keyword>
<dbReference type="STRING" id="1790137.AXE80_10850"/>
<gene>
    <name evidence="1" type="ORF">AXE80_10850</name>
</gene>
<dbReference type="RefSeq" id="WP_068827181.1">
    <property type="nucleotide sequence ID" value="NZ_CP014224.1"/>
</dbReference>
<organism evidence="1 2">
    <name type="scientific">Wenyingzhuangia fucanilytica</name>
    <dbReference type="NCBI Taxonomy" id="1790137"/>
    <lineage>
        <taxon>Bacteria</taxon>
        <taxon>Pseudomonadati</taxon>
        <taxon>Bacteroidota</taxon>
        <taxon>Flavobacteriia</taxon>
        <taxon>Flavobacteriales</taxon>
        <taxon>Flavobacteriaceae</taxon>
        <taxon>Wenyingzhuangia</taxon>
    </lineage>
</organism>
<evidence type="ECO:0000313" key="2">
    <source>
        <dbReference type="Proteomes" id="UP000092967"/>
    </source>
</evidence>
<evidence type="ECO:0008006" key="3">
    <source>
        <dbReference type="Google" id="ProtNLM"/>
    </source>
</evidence>
<evidence type="ECO:0000313" key="1">
    <source>
        <dbReference type="EMBL" id="ANW96742.1"/>
    </source>
</evidence>
<dbReference type="Gene3D" id="3.40.50.300">
    <property type="entry name" value="P-loop containing nucleotide triphosphate hydrolases"/>
    <property type="match status" value="1"/>
</dbReference>